<evidence type="ECO:0000313" key="1">
    <source>
        <dbReference type="EMBL" id="MET3657107.1"/>
    </source>
</evidence>
<keyword evidence="2" id="KW-1185">Reference proteome</keyword>
<accession>A0ABV2K8C2</accession>
<dbReference type="Proteomes" id="UP001549104">
    <property type="component" value="Unassembled WGS sequence"/>
</dbReference>
<protein>
    <submittedName>
        <fullName evidence="1">Uncharacterized protein</fullName>
    </submittedName>
</protein>
<dbReference type="RefSeq" id="WP_342538271.1">
    <property type="nucleotide sequence ID" value="NZ_JBEPME010000002.1"/>
</dbReference>
<name>A0ABV2K8C2_SPOPS</name>
<reference evidence="1 2" key="1">
    <citation type="submission" date="2024-06" db="EMBL/GenBank/DDBJ databases">
        <title>Sorghum-associated microbial communities from plants grown in Nebraska, USA.</title>
        <authorList>
            <person name="Schachtman D."/>
        </authorList>
    </citation>
    <scope>NUCLEOTIDE SEQUENCE [LARGE SCALE GENOMIC DNA]</scope>
    <source>
        <strain evidence="1 2">1288</strain>
    </source>
</reference>
<sequence length="76" mass="8765">MKTTPYKKATEMYIEVIVAESVDEILNEAEPNLRTKEYAFMKFMNAPNTQDHTDRDLLQEFESTTNGFLQADSSLL</sequence>
<comment type="caution">
    <text evidence="1">The sequence shown here is derived from an EMBL/GenBank/DDBJ whole genome shotgun (WGS) entry which is preliminary data.</text>
</comment>
<dbReference type="EMBL" id="JBEPME010000002">
    <property type="protein sequence ID" value="MET3657107.1"/>
    <property type="molecule type" value="Genomic_DNA"/>
</dbReference>
<gene>
    <name evidence="1" type="ORF">ABIC55_002194</name>
</gene>
<proteinExistence type="predicted"/>
<organism evidence="1 2">
    <name type="scientific">Sporosarcina psychrophila</name>
    <name type="common">Bacillus psychrophilus</name>
    <dbReference type="NCBI Taxonomy" id="1476"/>
    <lineage>
        <taxon>Bacteria</taxon>
        <taxon>Bacillati</taxon>
        <taxon>Bacillota</taxon>
        <taxon>Bacilli</taxon>
        <taxon>Bacillales</taxon>
        <taxon>Caryophanaceae</taxon>
        <taxon>Sporosarcina</taxon>
    </lineage>
</organism>
<evidence type="ECO:0000313" key="2">
    <source>
        <dbReference type="Proteomes" id="UP001549104"/>
    </source>
</evidence>